<evidence type="ECO:0008006" key="2">
    <source>
        <dbReference type="Google" id="ProtNLM"/>
    </source>
</evidence>
<dbReference type="EMBL" id="AP027735">
    <property type="protein sequence ID" value="BDZ59641.1"/>
    <property type="molecule type" value="Genomic_DNA"/>
</dbReference>
<gene>
    <name evidence="1" type="ORF">GCM10025872_32980</name>
</gene>
<reference evidence="1" key="1">
    <citation type="journal article" date="2014" name="Int. J. Syst. Evol. Microbiol.">
        <title>Complete genome of a new Firmicutes species belonging to the dominant human colonic microbiota ('Ruminococcus bicirculans') reveals two chromosomes and a selective capacity to utilize plant glucans.</title>
        <authorList>
            <consortium name="NISC Comparative Sequencing Program"/>
            <person name="Wegmann U."/>
            <person name="Louis P."/>
            <person name="Goesmann A."/>
            <person name="Henrissat B."/>
            <person name="Duncan S.H."/>
            <person name="Flint H.J."/>
        </authorList>
    </citation>
    <scope>NUCLEOTIDE SEQUENCE</scope>
    <source>
        <strain evidence="1">NBRC 110608</strain>
    </source>
</reference>
<protein>
    <recommendedName>
        <fullName evidence="2">Nucleotide pyrophosphohydrolase</fullName>
    </recommendedName>
</protein>
<reference evidence="1" key="2">
    <citation type="submission" date="2023-02" db="EMBL/GenBank/DDBJ databases">
        <authorList>
            <person name="Sun Q."/>
            <person name="Mori K."/>
        </authorList>
    </citation>
    <scope>NUCLEOTIDE SEQUENCE</scope>
    <source>
        <strain evidence="1">NBRC 110608</strain>
    </source>
</reference>
<organism evidence="1">
    <name type="scientific">Barrientosiimonas endolithica</name>
    <dbReference type="NCBI Taxonomy" id="1535208"/>
    <lineage>
        <taxon>Bacteria</taxon>
        <taxon>Bacillati</taxon>
        <taxon>Actinomycetota</taxon>
        <taxon>Actinomycetes</taxon>
        <taxon>Micrococcales</taxon>
        <taxon>Dermacoccaceae</taxon>
        <taxon>Barrientosiimonas</taxon>
    </lineage>
</organism>
<sequence length="115" mass="12944">MTRDQWRTARGALRSRRVLRQRRQLAIEIGNLLDPYTYRPEKSFANEQEEDLAIDLLGIVASLNGGANSFLGDDETLGRLFSELRTIRAETENPQLAGALDAASRIAEQWRGESV</sequence>
<evidence type="ECO:0000313" key="1">
    <source>
        <dbReference type="EMBL" id="BDZ59641.1"/>
    </source>
</evidence>
<accession>A0ABM8HF53</accession>
<proteinExistence type="predicted"/>
<name>A0ABM8HF53_9MICO</name>